<proteinExistence type="predicted"/>
<feature type="non-terminal residue" evidence="1">
    <location>
        <position position="1"/>
    </location>
</feature>
<accession>A0A9P6N5W4</accession>
<comment type="caution">
    <text evidence="1">The sequence shown here is derived from an EMBL/GenBank/DDBJ whole genome shotgun (WGS) entry which is preliminary data.</text>
</comment>
<protein>
    <recommendedName>
        <fullName evidence="3">Reverse transcriptase</fullName>
    </recommendedName>
</protein>
<sequence length="172" mass="19795">DYGFNLINSRDKYFTINDNQHKKFELPKHRPTLTIDRTINVQLTHSQLKGYMTNDKLNAGIAEAEFCEKLSTEQRTQLENMILEFKEQFGLGDKILGTIEKHPIQVKLNIEKPYPPILRKAAYPASPRNRVEIEKHIDDLLAMGVIRKVGEDEASEITTPVIIAWHNGKSRL</sequence>
<reference evidence="1" key="1">
    <citation type="submission" date="2013-11" db="EMBL/GenBank/DDBJ databases">
        <title>Genome sequence of the fusiform rust pathogen reveals effectors for host alternation and coevolution with pine.</title>
        <authorList>
            <consortium name="DOE Joint Genome Institute"/>
            <person name="Smith K."/>
            <person name="Pendleton A."/>
            <person name="Kubisiak T."/>
            <person name="Anderson C."/>
            <person name="Salamov A."/>
            <person name="Aerts A."/>
            <person name="Riley R."/>
            <person name="Clum A."/>
            <person name="Lindquist E."/>
            <person name="Ence D."/>
            <person name="Campbell M."/>
            <person name="Kronenberg Z."/>
            <person name="Feau N."/>
            <person name="Dhillon B."/>
            <person name="Hamelin R."/>
            <person name="Burleigh J."/>
            <person name="Smith J."/>
            <person name="Yandell M."/>
            <person name="Nelson C."/>
            <person name="Grigoriev I."/>
            <person name="Davis J."/>
        </authorList>
    </citation>
    <scope>NUCLEOTIDE SEQUENCE</scope>
    <source>
        <strain evidence="1">G11</strain>
    </source>
</reference>
<dbReference type="AlphaFoldDB" id="A0A9P6N5W4"/>
<evidence type="ECO:0000313" key="1">
    <source>
        <dbReference type="EMBL" id="KAG0139976.1"/>
    </source>
</evidence>
<evidence type="ECO:0008006" key="3">
    <source>
        <dbReference type="Google" id="ProtNLM"/>
    </source>
</evidence>
<dbReference type="EMBL" id="MU167493">
    <property type="protein sequence ID" value="KAG0139976.1"/>
    <property type="molecule type" value="Genomic_DNA"/>
</dbReference>
<dbReference type="Proteomes" id="UP000886653">
    <property type="component" value="Unassembled WGS sequence"/>
</dbReference>
<evidence type="ECO:0000313" key="2">
    <source>
        <dbReference type="Proteomes" id="UP000886653"/>
    </source>
</evidence>
<gene>
    <name evidence="1" type="ORF">CROQUDRAFT_21404</name>
</gene>
<name>A0A9P6N5W4_9BASI</name>
<organism evidence="1 2">
    <name type="scientific">Cronartium quercuum f. sp. fusiforme G11</name>
    <dbReference type="NCBI Taxonomy" id="708437"/>
    <lineage>
        <taxon>Eukaryota</taxon>
        <taxon>Fungi</taxon>
        <taxon>Dikarya</taxon>
        <taxon>Basidiomycota</taxon>
        <taxon>Pucciniomycotina</taxon>
        <taxon>Pucciniomycetes</taxon>
        <taxon>Pucciniales</taxon>
        <taxon>Coleosporiaceae</taxon>
        <taxon>Cronartium</taxon>
    </lineage>
</organism>
<feature type="non-terminal residue" evidence="1">
    <location>
        <position position="172"/>
    </location>
</feature>
<keyword evidence="2" id="KW-1185">Reference proteome</keyword>
<dbReference type="Gene3D" id="3.10.10.10">
    <property type="entry name" value="HIV Type 1 Reverse Transcriptase, subunit A, domain 1"/>
    <property type="match status" value="1"/>
</dbReference>
<dbReference type="OrthoDB" id="6776860at2759"/>